<evidence type="ECO:0000313" key="2">
    <source>
        <dbReference type="Proteomes" id="UP000269374"/>
    </source>
</evidence>
<proteinExistence type="predicted"/>
<name>A0A387BBJ4_9LACT</name>
<dbReference type="Proteomes" id="UP000269374">
    <property type="component" value="Chromosome"/>
</dbReference>
<dbReference type="RefSeq" id="WP_120771093.1">
    <property type="nucleotide sequence ID" value="NZ_CP032627.1"/>
</dbReference>
<organism evidence="1 2">
    <name type="scientific">Lactococcus allomyrinae</name>
    <dbReference type="NCBI Taxonomy" id="2419773"/>
    <lineage>
        <taxon>Bacteria</taxon>
        <taxon>Bacillati</taxon>
        <taxon>Bacillota</taxon>
        <taxon>Bacilli</taxon>
        <taxon>Lactobacillales</taxon>
        <taxon>Streptococcaceae</taxon>
        <taxon>Lactococcus</taxon>
    </lineage>
</organism>
<accession>A0A387BBJ4</accession>
<protein>
    <submittedName>
        <fullName evidence="1">DUF3042 family protein</fullName>
    </submittedName>
</protein>
<keyword evidence="2" id="KW-1185">Reference proteome</keyword>
<dbReference type="InterPro" id="IPR021402">
    <property type="entry name" value="DUF3042"/>
</dbReference>
<sequence length="58" mass="6517">MNKLLKGYLIGKAIEITIAGTTLLVAKHKGYLPEMSQVSADIPNMERHKKAIRKRLAR</sequence>
<dbReference type="KEGG" id="lact:D7I46_00505"/>
<dbReference type="AlphaFoldDB" id="A0A387BBJ4"/>
<reference evidence="1 2" key="1">
    <citation type="submission" date="2018-09" db="EMBL/GenBank/DDBJ databases">
        <title>Genome sequencing of strain 1JSPR-7.</title>
        <authorList>
            <person name="Heo J."/>
            <person name="Kim S.-J."/>
            <person name="Kwon S.-W."/>
        </authorList>
    </citation>
    <scope>NUCLEOTIDE SEQUENCE [LARGE SCALE GENOMIC DNA]</scope>
    <source>
        <strain evidence="1 2">1JSPR-7</strain>
    </source>
</reference>
<evidence type="ECO:0000313" key="1">
    <source>
        <dbReference type="EMBL" id="AYF99703.1"/>
    </source>
</evidence>
<gene>
    <name evidence="1" type="ORF">D7I46_00505</name>
</gene>
<dbReference type="EMBL" id="CP032627">
    <property type="protein sequence ID" value="AYF99703.1"/>
    <property type="molecule type" value="Genomic_DNA"/>
</dbReference>
<dbReference type="OrthoDB" id="2242866at2"/>
<dbReference type="Pfam" id="PF11240">
    <property type="entry name" value="DUF3042"/>
    <property type="match status" value="1"/>
</dbReference>